<sequence length="149" mass="17162">MQGTVHRYRVFIRLLEDLCSPLGLSLPMDQDLHNPGKSLSITDEEENDTLILTGLWHKEVELEGFYIVGRVLSSKSIHTEALRTTVMASFNLVRGMDLRTIDHRRFLLRFNHVLDRDCVLERSPWAFDKNLIIMAKVSGNENPTEIDLN</sequence>
<name>A0AAE2CN70_9LAMI</name>
<comment type="caution">
    <text evidence="2">The sequence shown here is derived from an EMBL/GenBank/DDBJ whole genome shotgun (WGS) entry which is preliminary data.</text>
</comment>
<reference evidence="2" key="2">
    <citation type="journal article" date="2024" name="Plant">
        <title>Genomic evolution and insights into agronomic trait innovations of Sesamum species.</title>
        <authorList>
            <person name="Miao H."/>
            <person name="Wang L."/>
            <person name="Qu L."/>
            <person name="Liu H."/>
            <person name="Sun Y."/>
            <person name="Le M."/>
            <person name="Wang Q."/>
            <person name="Wei S."/>
            <person name="Zheng Y."/>
            <person name="Lin W."/>
            <person name="Duan Y."/>
            <person name="Cao H."/>
            <person name="Xiong S."/>
            <person name="Wang X."/>
            <person name="Wei L."/>
            <person name="Li C."/>
            <person name="Ma Q."/>
            <person name="Ju M."/>
            <person name="Zhao R."/>
            <person name="Li G."/>
            <person name="Mu C."/>
            <person name="Tian Q."/>
            <person name="Mei H."/>
            <person name="Zhang T."/>
            <person name="Gao T."/>
            <person name="Zhang H."/>
        </authorList>
    </citation>
    <scope>NUCLEOTIDE SEQUENCE</scope>
    <source>
        <strain evidence="2">3651</strain>
    </source>
</reference>
<dbReference type="EMBL" id="JACGWO010000004">
    <property type="protein sequence ID" value="KAK4428387.1"/>
    <property type="molecule type" value="Genomic_DNA"/>
</dbReference>
<dbReference type="InterPro" id="IPR025558">
    <property type="entry name" value="DUF4283"/>
</dbReference>
<dbReference type="AlphaFoldDB" id="A0AAE2CN70"/>
<accession>A0AAE2CN70</accession>
<proteinExistence type="predicted"/>
<feature type="domain" description="DUF4283" evidence="1">
    <location>
        <begin position="64"/>
        <end position="145"/>
    </location>
</feature>
<evidence type="ECO:0000259" key="1">
    <source>
        <dbReference type="Pfam" id="PF14111"/>
    </source>
</evidence>
<protein>
    <recommendedName>
        <fullName evidence="1">DUF4283 domain-containing protein</fullName>
    </recommendedName>
</protein>
<evidence type="ECO:0000313" key="3">
    <source>
        <dbReference type="Proteomes" id="UP001293254"/>
    </source>
</evidence>
<dbReference type="Proteomes" id="UP001293254">
    <property type="component" value="Unassembled WGS sequence"/>
</dbReference>
<dbReference type="Pfam" id="PF14111">
    <property type="entry name" value="DUF4283"/>
    <property type="match status" value="1"/>
</dbReference>
<organism evidence="2 3">
    <name type="scientific">Sesamum alatum</name>
    <dbReference type="NCBI Taxonomy" id="300844"/>
    <lineage>
        <taxon>Eukaryota</taxon>
        <taxon>Viridiplantae</taxon>
        <taxon>Streptophyta</taxon>
        <taxon>Embryophyta</taxon>
        <taxon>Tracheophyta</taxon>
        <taxon>Spermatophyta</taxon>
        <taxon>Magnoliopsida</taxon>
        <taxon>eudicotyledons</taxon>
        <taxon>Gunneridae</taxon>
        <taxon>Pentapetalae</taxon>
        <taxon>asterids</taxon>
        <taxon>lamiids</taxon>
        <taxon>Lamiales</taxon>
        <taxon>Pedaliaceae</taxon>
        <taxon>Sesamum</taxon>
    </lineage>
</organism>
<evidence type="ECO:0000313" key="2">
    <source>
        <dbReference type="EMBL" id="KAK4428387.1"/>
    </source>
</evidence>
<gene>
    <name evidence="2" type="ORF">Salat_1138300</name>
</gene>
<keyword evidence="3" id="KW-1185">Reference proteome</keyword>
<reference evidence="2" key="1">
    <citation type="submission" date="2020-06" db="EMBL/GenBank/DDBJ databases">
        <authorList>
            <person name="Li T."/>
            <person name="Hu X."/>
            <person name="Zhang T."/>
            <person name="Song X."/>
            <person name="Zhang H."/>
            <person name="Dai N."/>
            <person name="Sheng W."/>
            <person name="Hou X."/>
            <person name="Wei L."/>
        </authorList>
    </citation>
    <scope>NUCLEOTIDE SEQUENCE</scope>
    <source>
        <strain evidence="2">3651</strain>
        <tissue evidence="2">Leaf</tissue>
    </source>
</reference>